<dbReference type="InterPro" id="IPR036869">
    <property type="entry name" value="J_dom_sf"/>
</dbReference>
<evidence type="ECO:0000256" key="5">
    <source>
        <dbReference type="ARBA" id="ARBA00025986"/>
    </source>
</evidence>
<dbReference type="Proteomes" id="UP000298759">
    <property type="component" value="Chromosome"/>
</dbReference>
<dbReference type="InterPro" id="IPR004640">
    <property type="entry name" value="HscB"/>
</dbReference>
<dbReference type="Gene3D" id="1.20.1280.20">
    <property type="entry name" value="HscB, C-terminal domain"/>
    <property type="match status" value="1"/>
</dbReference>
<dbReference type="GO" id="GO:0051087">
    <property type="term" value="F:protein-folding chaperone binding"/>
    <property type="evidence" value="ECO:0007669"/>
    <property type="project" value="InterPro"/>
</dbReference>
<sequence>MDYFTLFMLPKKFRINKELLNNNFYKLQLQFHPDLFINDCESKKKWILEKSININKGYKTLKSSLNRSIYLLLLHGIEINQKKLLSDNQFSLKKYFFLYEELESLKINNNYNIIHLNDFSKKIENEIENCKNIIDCEFNNKNWNQIINTISQLLFLKKIKKNLKT</sequence>
<evidence type="ECO:0000256" key="6">
    <source>
        <dbReference type="ARBA" id="ARBA00030734"/>
    </source>
</evidence>
<evidence type="ECO:0000313" key="9">
    <source>
        <dbReference type="EMBL" id="QCI17394.1"/>
    </source>
</evidence>
<protein>
    <recommendedName>
        <fullName evidence="2 7">Co-chaperone protein HscB</fullName>
    </recommendedName>
    <alternativeName>
        <fullName evidence="6 7">Hsc20</fullName>
    </alternativeName>
</protein>
<reference evidence="9 10" key="2">
    <citation type="submission" date="2019-05" db="EMBL/GenBank/DDBJ databases">
        <title>Genome evolution of the obligate endosymbiont Buchnera aphidicola.</title>
        <authorList>
            <person name="Moran N.A."/>
        </authorList>
    </citation>
    <scope>NUCLEOTIDE SEQUENCE [LARGE SCALE GENOMIC DNA]</scope>
    <source>
        <strain evidence="9 10">Ahe</strain>
    </source>
</reference>
<dbReference type="Pfam" id="PF07743">
    <property type="entry name" value="HSCB_C"/>
    <property type="match status" value="1"/>
</dbReference>
<dbReference type="PANTHER" id="PTHR14021:SF15">
    <property type="entry name" value="IRON-SULFUR CLUSTER CO-CHAPERONE PROTEIN HSCB"/>
    <property type="match status" value="1"/>
</dbReference>
<organism evidence="9 10">
    <name type="scientific">Buchnera aphidicola</name>
    <name type="common">Aphis helianthi</name>
    <dbReference type="NCBI Taxonomy" id="2315802"/>
    <lineage>
        <taxon>Bacteria</taxon>
        <taxon>Pseudomonadati</taxon>
        <taxon>Pseudomonadota</taxon>
        <taxon>Gammaproteobacteria</taxon>
        <taxon>Enterobacterales</taxon>
        <taxon>Erwiniaceae</taxon>
        <taxon>Buchnera</taxon>
    </lineage>
</organism>
<evidence type="ECO:0000256" key="2">
    <source>
        <dbReference type="ARBA" id="ARBA00017570"/>
    </source>
</evidence>
<dbReference type="PANTHER" id="PTHR14021">
    <property type="entry name" value="IRON-SULFUR CLUSTER CO-CHAPERONE PROTEIN HSCB"/>
    <property type="match status" value="1"/>
</dbReference>
<dbReference type="SUPFAM" id="SSF46565">
    <property type="entry name" value="Chaperone J-domain"/>
    <property type="match status" value="1"/>
</dbReference>
<dbReference type="InterPro" id="IPR036386">
    <property type="entry name" value="HscB_C_sf"/>
</dbReference>
<dbReference type="SMART" id="SM00271">
    <property type="entry name" value="DnaJ"/>
    <property type="match status" value="1"/>
</dbReference>
<comment type="similarity">
    <text evidence="1 7">Belongs to the HscB family.</text>
</comment>
<evidence type="ECO:0000259" key="8">
    <source>
        <dbReference type="SMART" id="SM00271"/>
    </source>
</evidence>
<dbReference type="AlphaFoldDB" id="A0A4D6XR36"/>
<dbReference type="OrthoDB" id="287587at2"/>
<dbReference type="GO" id="GO:0044571">
    <property type="term" value="P:[2Fe-2S] cluster assembly"/>
    <property type="evidence" value="ECO:0007669"/>
    <property type="project" value="InterPro"/>
</dbReference>
<dbReference type="HAMAP" id="MF_00682">
    <property type="entry name" value="HscB"/>
    <property type="match status" value="1"/>
</dbReference>
<evidence type="ECO:0000256" key="3">
    <source>
        <dbReference type="ARBA" id="ARBA00023186"/>
    </source>
</evidence>
<dbReference type="GO" id="GO:0001671">
    <property type="term" value="F:ATPase activator activity"/>
    <property type="evidence" value="ECO:0007669"/>
    <property type="project" value="InterPro"/>
</dbReference>
<evidence type="ECO:0000256" key="1">
    <source>
        <dbReference type="ARBA" id="ARBA00010476"/>
    </source>
</evidence>
<evidence type="ECO:0000313" key="10">
    <source>
        <dbReference type="Proteomes" id="UP000298759"/>
    </source>
</evidence>
<keyword evidence="3 7" id="KW-0143">Chaperone</keyword>
<dbReference type="Gene3D" id="1.10.287.110">
    <property type="entry name" value="DnaJ domain"/>
    <property type="match status" value="1"/>
</dbReference>
<evidence type="ECO:0000256" key="7">
    <source>
        <dbReference type="HAMAP-Rule" id="MF_00682"/>
    </source>
</evidence>
<evidence type="ECO:0000256" key="4">
    <source>
        <dbReference type="ARBA" id="ARBA00025596"/>
    </source>
</evidence>
<dbReference type="InterPro" id="IPR009073">
    <property type="entry name" value="HscB_oligo_C"/>
</dbReference>
<feature type="domain" description="J" evidence="8">
    <location>
        <begin position="1"/>
        <end position="66"/>
    </location>
</feature>
<name>A0A4D6XR36_9GAMM</name>
<comment type="subunit">
    <text evidence="5 7">Interacts with HscA and stimulates its ATPase activity. Interacts with IscU.</text>
</comment>
<comment type="function">
    <text evidence="4 7">Co-chaperone involved in the maturation of iron-sulfur cluster-containing proteins. Seems to help targeting proteins to be folded toward HscA.</text>
</comment>
<dbReference type="NCBIfam" id="TIGR00714">
    <property type="entry name" value="hscB"/>
    <property type="match status" value="1"/>
</dbReference>
<dbReference type="GO" id="GO:0006457">
    <property type="term" value="P:protein folding"/>
    <property type="evidence" value="ECO:0007669"/>
    <property type="project" value="UniProtKB-UniRule"/>
</dbReference>
<dbReference type="InterPro" id="IPR001623">
    <property type="entry name" value="DnaJ_domain"/>
</dbReference>
<reference evidence="9 10" key="1">
    <citation type="submission" date="2018-12" db="EMBL/GenBank/DDBJ databases">
        <authorList>
            <person name="Chong R.A."/>
        </authorList>
    </citation>
    <scope>NUCLEOTIDE SEQUENCE [LARGE SCALE GENOMIC DNA]</scope>
    <source>
        <strain evidence="9 10">Ahe</strain>
    </source>
</reference>
<dbReference type="GO" id="GO:0051259">
    <property type="term" value="P:protein complex oligomerization"/>
    <property type="evidence" value="ECO:0007669"/>
    <property type="project" value="InterPro"/>
</dbReference>
<proteinExistence type="inferred from homology"/>
<dbReference type="SUPFAM" id="SSF47144">
    <property type="entry name" value="HSC20 (HSCB), C-terminal oligomerisation domain"/>
    <property type="match status" value="1"/>
</dbReference>
<gene>
    <name evidence="7 9" type="primary">hscB</name>
    <name evidence="9" type="ORF">D9V62_03085</name>
</gene>
<dbReference type="EMBL" id="CP034894">
    <property type="protein sequence ID" value="QCI17394.1"/>
    <property type="molecule type" value="Genomic_DNA"/>
</dbReference>
<accession>A0A4D6XR36</accession>
<dbReference type="RefSeq" id="WP_158340325.1">
    <property type="nucleotide sequence ID" value="NZ_CP034894.1"/>
</dbReference>